<protein>
    <recommendedName>
        <fullName evidence="3">Phage baseplate assembly protein</fullName>
    </recommendedName>
</protein>
<name>A0AA51RU96_9GAMM</name>
<dbReference type="Proteomes" id="UP001239782">
    <property type="component" value="Chromosome"/>
</dbReference>
<evidence type="ECO:0008006" key="3">
    <source>
        <dbReference type="Google" id="ProtNLM"/>
    </source>
</evidence>
<accession>A0AA51RU96</accession>
<sequence>MSQCTCVNKVHCECTISKTPQPGLKYFSRQWKTFADFRGDMKALVPNYSALDGWEPCTLDDWGLIIIDMWAYVADVQNFYDQVFAHELYLTSAKRRLSITKLTSLLGYKPKPAVAASAYLKVMAQGTQLIKFSKGLAFRSAAFDEEPPQVFEVEADVNIHSSNNDWRVDTEQLNGFSSDSAAGADVEVDAVYVNTKYYFRSGDVVLFKIDGESAAYHQSSKIQNVLSYTDSSGKKLNKLDLSSSIDIPNGTLSSNVQIYRANLSQNLWKQSYFSGDPKAVDGNQIVLDTLSSKISANDELILSYQNEYKYAMVESNSDTQLTIQGATSQMVEDAEGNDVPVPIPALKSLSSKILLDRTIDNGSWVSANANAIKVYYSFQKICSLELPSLTDFELDTSVHSTLPLNQPLVKNKLAPDVQQVFIQDSQDEALRINATLDYDSTNLDIGQAIEHASFVPPLTIFGNLVKVSRGESVEHEVLGSGLVTEKNQFFTLKKKPLTYLNNYNSASEQGIESTLKVYVNGVAWDEVDNFYNTGPTDQVFVVTHDEDENTFIQFGDGNRGARLPSGVDNIIAYYRFGAGKSSPPKNTINQMVQPINGVTSVTNPIASTGGSEREDIEDIQLLAPQSSLLLGRAISIEDMAVVARSVAGVSFAHASWQWQDKQQRAMVCVWILADEATALPVKQKIRSLSHDNLPFSVEVIKPFELGLSLDVSIDDKYITENVLSDIYQILLSDTGLLTPEKMGFGRALFRSQIFEVLHSVSGVMSVNSISLLFYGWTFPWNSSAIKAPTGFVWDFINAGVKVNGKYLVPPNVEGAE</sequence>
<dbReference type="AlphaFoldDB" id="A0AA51RU96"/>
<evidence type="ECO:0000313" key="1">
    <source>
        <dbReference type="EMBL" id="WMS87816.1"/>
    </source>
</evidence>
<reference evidence="1 2" key="1">
    <citation type="submission" date="2023-08" db="EMBL/GenBank/DDBJ databases">
        <title>Pleionea litopenaei sp. nov., isolated from stomach of juvenile Litopenaeus vannamei.</title>
        <authorList>
            <person name="Rho A.M."/>
            <person name="Hwang C.Y."/>
        </authorList>
    </citation>
    <scope>NUCLEOTIDE SEQUENCE [LARGE SCALE GENOMIC DNA]</scope>
    <source>
        <strain evidence="1 2">HL-JVS1</strain>
    </source>
</reference>
<dbReference type="EMBL" id="CP133548">
    <property type="protein sequence ID" value="WMS87816.1"/>
    <property type="molecule type" value="Genomic_DNA"/>
</dbReference>
<dbReference type="KEGG" id="plei:Q9312_02550"/>
<gene>
    <name evidence="1" type="ORF">Q9312_02550</name>
</gene>
<proteinExistence type="predicted"/>
<keyword evidence="2" id="KW-1185">Reference proteome</keyword>
<evidence type="ECO:0000313" key="2">
    <source>
        <dbReference type="Proteomes" id="UP001239782"/>
    </source>
</evidence>
<organism evidence="1 2">
    <name type="scientific">Pleionea litopenaei</name>
    <dbReference type="NCBI Taxonomy" id="3070815"/>
    <lineage>
        <taxon>Bacteria</taxon>
        <taxon>Pseudomonadati</taxon>
        <taxon>Pseudomonadota</taxon>
        <taxon>Gammaproteobacteria</taxon>
        <taxon>Oceanospirillales</taxon>
        <taxon>Pleioneaceae</taxon>
        <taxon>Pleionea</taxon>
    </lineage>
</organism>
<dbReference type="RefSeq" id="WP_309202973.1">
    <property type="nucleotide sequence ID" value="NZ_CP133548.1"/>
</dbReference>